<dbReference type="AlphaFoldDB" id="A0A2I2FW76"/>
<dbReference type="EMBL" id="MSFO01000008">
    <property type="protein sequence ID" value="PLB44816.1"/>
    <property type="molecule type" value="Genomic_DNA"/>
</dbReference>
<dbReference type="STRING" id="1392250.A0A2I2FW76"/>
<dbReference type="VEuPathDB" id="FungiDB:P170DRAFT_479364"/>
<keyword evidence="2" id="KW-1185">Reference proteome</keyword>
<dbReference type="GeneID" id="36561366"/>
<gene>
    <name evidence="1" type="ORF">P170DRAFT_479364</name>
</gene>
<comment type="caution">
    <text evidence="1">The sequence shown here is derived from an EMBL/GenBank/DDBJ whole genome shotgun (WGS) entry which is preliminary data.</text>
</comment>
<dbReference type="Proteomes" id="UP000234275">
    <property type="component" value="Unassembled WGS sequence"/>
</dbReference>
<proteinExistence type="predicted"/>
<organism evidence="1 2">
    <name type="scientific">Aspergillus steynii IBT 23096</name>
    <dbReference type="NCBI Taxonomy" id="1392250"/>
    <lineage>
        <taxon>Eukaryota</taxon>
        <taxon>Fungi</taxon>
        <taxon>Dikarya</taxon>
        <taxon>Ascomycota</taxon>
        <taxon>Pezizomycotina</taxon>
        <taxon>Eurotiomycetes</taxon>
        <taxon>Eurotiomycetidae</taxon>
        <taxon>Eurotiales</taxon>
        <taxon>Aspergillaceae</taxon>
        <taxon>Aspergillus</taxon>
        <taxon>Aspergillus subgen. Circumdati</taxon>
    </lineage>
</organism>
<reference evidence="1 2" key="1">
    <citation type="submission" date="2016-12" db="EMBL/GenBank/DDBJ databases">
        <title>The genomes of Aspergillus section Nigri reveals drivers in fungal speciation.</title>
        <authorList>
            <consortium name="DOE Joint Genome Institute"/>
            <person name="Vesth T.C."/>
            <person name="Nybo J."/>
            <person name="Theobald S."/>
            <person name="Brandl J."/>
            <person name="Frisvad J.C."/>
            <person name="Nielsen K.F."/>
            <person name="Lyhne E.K."/>
            <person name="Kogle M.E."/>
            <person name="Kuo A."/>
            <person name="Riley R."/>
            <person name="Clum A."/>
            <person name="Nolan M."/>
            <person name="Lipzen A."/>
            <person name="Salamov A."/>
            <person name="Henrissat B."/>
            <person name="Wiebenga A."/>
            <person name="De Vries R.P."/>
            <person name="Grigoriev I.V."/>
            <person name="Mortensen U.H."/>
            <person name="Andersen M.R."/>
            <person name="Baker S.E."/>
        </authorList>
    </citation>
    <scope>NUCLEOTIDE SEQUENCE [LARGE SCALE GENOMIC DNA]</scope>
    <source>
        <strain evidence="1 2">IBT 23096</strain>
    </source>
</reference>
<dbReference type="RefSeq" id="XP_024700118.1">
    <property type="nucleotide sequence ID" value="XM_024853668.1"/>
</dbReference>
<protein>
    <recommendedName>
        <fullName evidence="3">Nucleotidyl transferase AbiEii/AbiGii toxin family protein</fullName>
    </recommendedName>
</protein>
<evidence type="ECO:0000313" key="1">
    <source>
        <dbReference type="EMBL" id="PLB44816.1"/>
    </source>
</evidence>
<accession>A0A2I2FW76</accession>
<evidence type="ECO:0008006" key="3">
    <source>
        <dbReference type="Google" id="ProtNLM"/>
    </source>
</evidence>
<sequence length="203" mass="23205">MSFQQQRRAAVLTLDALRRIPFLKQASIALIGGFAVRFYHPLRVTEDIDSLVHMEPGLIDRINRIRPNQIAVGPTGVSEFVKRQLVIYDRQLFRHHGDLFQVWVADENGLHRHNRMAGLWINLDFTPSQLELAVLKISCCPQRTSPEKRRKDVDDARAMAHLVLANGEPYLSAALREVVDETLGDFVRYTLDPIDVWQTILGV</sequence>
<evidence type="ECO:0000313" key="2">
    <source>
        <dbReference type="Proteomes" id="UP000234275"/>
    </source>
</evidence>
<name>A0A2I2FW76_9EURO</name>